<organism evidence="2 3">
    <name type="scientific">Funiculus sociatus GB2-A5</name>
    <dbReference type="NCBI Taxonomy" id="2933946"/>
    <lineage>
        <taxon>Bacteria</taxon>
        <taxon>Bacillati</taxon>
        <taxon>Cyanobacteriota</taxon>
        <taxon>Cyanophyceae</taxon>
        <taxon>Coleofasciculales</taxon>
        <taxon>Coleofasciculaceae</taxon>
        <taxon>Funiculus</taxon>
    </lineage>
</organism>
<evidence type="ECO:0000313" key="2">
    <source>
        <dbReference type="EMBL" id="MEP0862959.1"/>
    </source>
</evidence>
<name>A0ABV0JIW9_9CYAN</name>
<dbReference type="Proteomes" id="UP001442494">
    <property type="component" value="Unassembled WGS sequence"/>
</dbReference>
<sequence length="156" mass="17223">MGMRFTNLIGVLVLAAASSVIAESAIAQRTTISPVGVPVSPFTLGIPDVVERAFFEDSQTFFENNSTRRQFNLIFGVGGIDRASYPDLEIARDAQRISILYRELLEQQVSSDPIIRTPDLPNPFNTSILQSPTVNVNVSGTRVTGSEFVFERQPFR</sequence>
<gene>
    <name evidence="2" type="ORF">NDI37_00490</name>
</gene>
<evidence type="ECO:0000313" key="3">
    <source>
        <dbReference type="Proteomes" id="UP001442494"/>
    </source>
</evidence>
<feature type="signal peptide" evidence="1">
    <location>
        <begin position="1"/>
        <end position="22"/>
    </location>
</feature>
<keyword evidence="3" id="KW-1185">Reference proteome</keyword>
<keyword evidence="1" id="KW-0732">Signal</keyword>
<evidence type="ECO:0000256" key="1">
    <source>
        <dbReference type="SAM" id="SignalP"/>
    </source>
</evidence>
<accession>A0ABV0JIW9</accession>
<dbReference type="RefSeq" id="WP_190424300.1">
    <property type="nucleotide sequence ID" value="NZ_JAMPKK010000001.1"/>
</dbReference>
<reference evidence="2 3" key="1">
    <citation type="submission" date="2022-04" db="EMBL/GenBank/DDBJ databases">
        <title>Positive selection, recombination, and allopatry shape intraspecific diversity of widespread and dominant cyanobacteria.</title>
        <authorList>
            <person name="Wei J."/>
            <person name="Shu W."/>
            <person name="Hu C."/>
        </authorList>
    </citation>
    <scope>NUCLEOTIDE SEQUENCE [LARGE SCALE GENOMIC DNA]</scope>
    <source>
        <strain evidence="2 3">GB2-A5</strain>
    </source>
</reference>
<dbReference type="EMBL" id="JAMPKK010000001">
    <property type="protein sequence ID" value="MEP0862959.1"/>
    <property type="molecule type" value="Genomic_DNA"/>
</dbReference>
<comment type="caution">
    <text evidence="2">The sequence shown here is derived from an EMBL/GenBank/DDBJ whole genome shotgun (WGS) entry which is preliminary data.</text>
</comment>
<protein>
    <submittedName>
        <fullName evidence="2">Uncharacterized protein</fullName>
    </submittedName>
</protein>
<feature type="chain" id="PRO_5046670666" evidence="1">
    <location>
        <begin position="23"/>
        <end position="156"/>
    </location>
</feature>
<proteinExistence type="predicted"/>